<evidence type="ECO:0000313" key="10">
    <source>
        <dbReference type="Proteomes" id="UP001146793"/>
    </source>
</evidence>
<evidence type="ECO:0000259" key="7">
    <source>
        <dbReference type="PROSITE" id="PS50090"/>
    </source>
</evidence>
<dbReference type="PANTHER" id="PTHR46621">
    <property type="entry name" value="SNRNA-ACTIVATING PROTEIN COMPLEX SUBUNIT 4"/>
    <property type="match status" value="1"/>
</dbReference>
<dbReference type="CDD" id="cd00167">
    <property type="entry name" value="SANT"/>
    <property type="match status" value="3"/>
</dbReference>
<protein>
    <submittedName>
        <fullName evidence="9">Transcription factor myb119-related</fullName>
    </submittedName>
</protein>
<evidence type="ECO:0000256" key="6">
    <source>
        <dbReference type="SAM" id="MobiDB-lite"/>
    </source>
</evidence>
<keyword evidence="4" id="KW-0804">Transcription</keyword>
<keyword evidence="5" id="KW-0539">Nucleus</keyword>
<keyword evidence="2" id="KW-0805">Transcription regulation</keyword>
<evidence type="ECO:0000256" key="5">
    <source>
        <dbReference type="ARBA" id="ARBA00023242"/>
    </source>
</evidence>
<feature type="compositionally biased region" description="Basic and acidic residues" evidence="6">
    <location>
        <begin position="202"/>
        <end position="212"/>
    </location>
</feature>
<feature type="domain" description="Myb-like" evidence="7">
    <location>
        <begin position="39"/>
        <end position="90"/>
    </location>
</feature>
<evidence type="ECO:0000256" key="3">
    <source>
        <dbReference type="ARBA" id="ARBA00023125"/>
    </source>
</evidence>
<dbReference type="GO" id="GO:0001006">
    <property type="term" value="F:RNA polymerase III type 3 promoter sequence-specific DNA binding"/>
    <property type="evidence" value="ECO:0007669"/>
    <property type="project" value="TreeGrafter"/>
</dbReference>
<dbReference type="EMBL" id="JANTQA010000040">
    <property type="protein sequence ID" value="KAJ3435337.1"/>
    <property type="molecule type" value="Genomic_DNA"/>
</dbReference>
<organism evidence="9 10">
    <name type="scientific">Anaeramoeba flamelloides</name>
    <dbReference type="NCBI Taxonomy" id="1746091"/>
    <lineage>
        <taxon>Eukaryota</taxon>
        <taxon>Metamonada</taxon>
        <taxon>Anaeramoebidae</taxon>
        <taxon>Anaeramoeba</taxon>
    </lineage>
</organism>
<dbReference type="Gene3D" id="1.10.10.60">
    <property type="entry name" value="Homeodomain-like"/>
    <property type="match status" value="3"/>
</dbReference>
<dbReference type="GO" id="GO:0042796">
    <property type="term" value="P:snRNA transcription by RNA polymerase III"/>
    <property type="evidence" value="ECO:0007669"/>
    <property type="project" value="TreeGrafter"/>
</dbReference>
<dbReference type="SMART" id="SM00717">
    <property type="entry name" value="SANT"/>
    <property type="match status" value="3"/>
</dbReference>
<feature type="region of interest" description="Disordered" evidence="6">
    <location>
        <begin position="410"/>
        <end position="433"/>
    </location>
</feature>
<keyword evidence="3" id="KW-0238">DNA-binding</keyword>
<dbReference type="InterPro" id="IPR017930">
    <property type="entry name" value="Myb_dom"/>
</dbReference>
<dbReference type="InterPro" id="IPR001005">
    <property type="entry name" value="SANT/Myb"/>
</dbReference>
<feature type="domain" description="HTH myb-type" evidence="8">
    <location>
        <begin position="150"/>
        <end position="199"/>
    </location>
</feature>
<evidence type="ECO:0000259" key="8">
    <source>
        <dbReference type="PROSITE" id="PS51294"/>
    </source>
</evidence>
<feature type="domain" description="HTH myb-type" evidence="8">
    <location>
        <begin position="52"/>
        <end position="94"/>
    </location>
</feature>
<proteinExistence type="predicted"/>
<dbReference type="GO" id="GO:0042795">
    <property type="term" value="P:snRNA transcription by RNA polymerase II"/>
    <property type="evidence" value="ECO:0007669"/>
    <property type="project" value="TreeGrafter"/>
</dbReference>
<evidence type="ECO:0000313" key="9">
    <source>
        <dbReference type="EMBL" id="KAJ3435337.1"/>
    </source>
</evidence>
<reference evidence="9" key="1">
    <citation type="submission" date="2022-08" db="EMBL/GenBank/DDBJ databases">
        <title>Novel sulphate-reducing endosymbionts in the free-living metamonad Anaeramoeba.</title>
        <authorList>
            <person name="Jerlstrom-Hultqvist J."/>
            <person name="Cepicka I."/>
            <person name="Gallot-Lavallee L."/>
            <person name="Salas-Leiva D."/>
            <person name="Curtis B.A."/>
            <person name="Zahonova K."/>
            <person name="Pipaliya S."/>
            <person name="Dacks J."/>
            <person name="Roger A.J."/>
        </authorList>
    </citation>
    <scope>NUCLEOTIDE SEQUENCE</scope>
    <source>
        <strain evidence="9">Busselton2</strain>
    </source>
</reference>
<feature type="domain" description="HTH myb-type" evidence="8">
    <location>
        <begin position="95"/>
        <end position="148"/>
    </location>
</feature>
<accession>A0AAV7Z302</accession>
<dbReference type="Pfam" id="PF13921">
    <property type="entry name" value="Myb_DNA-bind_6"/>
    <property type="match status" value="1"/>
</dbReference>
<evidence type="ECO:0000256" key="2">
    <source>
        <dbReference type="ARBA" id="ARBA00023015"/>
    </source>
</evidence>
<evidence type="ECO:0000256" key="4">
    <source>
        <dbReference type="ARBA" id="ARBA00023163"/>
    </source>
</evidence>
<feature type="compositionally biased region" description="Low complexity" evidence="6">
    <location>
        <begin position="413"/>
        <end position="433"/>
    </location>
</feature>
<evidence type="ECO:0000256" key="1">
    <source>
        <dbReference type="ARBA" id="ARBA00022737"/>
    </source>
</evidence>
<dbReference type="PANTHER" id="PTHR46621:SF1">
    <property type="entry name" value="SNRNA-ACTIVATING PROTEIN COMPLEX SUBUNIT 4"/>
    <property type="match status" value="1"/>
</dbReference>
<name>A0AAV7Z302_9EUKA</name>
<dbReference type="GO" id="GO:0000978">
    <property type="term" value="F:RNA polymerase II cis-regulatory region sequence-specific DNA binding"/>
    <property type="evidence" value="ECO:0007669"/>
    <property type="project" value="TreeGrafter"/>
</dbReference>
<dbReference type="InterPro" id="IPR051575">
    <property type="entry name" value="Myb-like_DNA-bd"/>
</dbReference>
<dbReference type="FunFam" id="1.10.10.60:FF:000010">
    <property type="entry name" value="Transcriptional activator Myb isoform A"/>
    <property type="match status" value="1"/>
</dbReference>
<gene>
    <name evidence="9" type="ORF">M0812_19525</name>
</gene>
<keyword evidence="1" id="KW-0677">Repeat</keyword>
<feature type="domain" description="Myb-like" evidence="7">
    <location>
        <begin position="145"/>
        <end position="195"/>
    </location>
</feature>
<dbReference type="SUPFAM" id="SSF46689">
    <property type="entry name" value="Homeodomain-like"/>
    <property type="match status" value="2"/>
</dbReference>
<sequence>MPDGLVIVNLIIFAEDFFPSLSKNSKQKTNQLYSELTQQQTLEINKWDSQMDQKLVALVEEHGEKCWDQIASNFENLNEVSCLLRYRHIFQIRSKKGTWNATEDQILTQIVTKVGKENMVWTKISKLVPGRNPKQCRERWKNQLDPTIDRSPITREEEELLVSKIAEIGSKWCKLATFFKGRPDNMLKNYWYSTLSARLKKEKETQEKEQDHKHKHKQSQKQELRCKETLINVDRANKSQKNGLNLENMKFPQMSKMKLSQKKEKQKILSPYVPPVSIRKRNRSCKGKFANELQATRKVTRSQSSKQRRLLKKQNHLFESFSNFDETLYFTEDFQLSEPFLFNETQIKTDPRTSCSFFEKKNYETSFSTDFNEKNSPLNIISFDDLQENNNFQPLNDNNQIENIFSHFQENSQQKQQQQQQQHKQKQQPQQQVVEEVIKEEKENQLHENPFIQNKIELTPLLISYSISNSFSFSGMDFNNWNILTESPNIFEK</sequence>
<dbReference type="Proteomes" id="UP001146793">
    <property type="component" value="Unassembled WGS sequence"/>
</dbReference>
<comment type="caution">
    <text evidence="9">The sequence shown here is derived from an EMBL/GenBank/DDBJ whole genome shotgun (WGS) entry which is preliminary data.</text>
</comment>
<feature type="region of interest" description="Disordered" evidence="6">
    <location>
        <begin position="202"/>
        <end position="222"/>
    </location>
</feature>
<dbReference type="InterPro" id="IPR009057">
    <property type="entry name" value="Homeodomain-like_sf"/>
</dbReference>
<dbReference type="PROSITE" id="PS51294">
    <property type="entry name" value="HTH_MYB"/>
    <property type="match status" value="3"/>
</dbReference>
<dbReference type="AlphaFoldDB" id="A0AAV7Z302"/>
<dbReference type="PROSITE" id="PS50090">
    <property type="entry name" value="MYB_LIKE"/>
    <property type="match status" value="3"/>
</dbReference>
<dbReference type="Pfam" id="PF00249">
    <property type="entry name" value="Myb_DNA-binding"/>
    <property type="match status" value="1"/>
</dbReference>
<dbReference type="GO" id="GO:0019185">
    <property type="term" value="C:snRNA-activating protein complex"/>
    <property type="evidence" value="ECO:0007669"/>
    <property type="project" value="TreeGrafter"/>
</dbReference>
<feature type="domain" description="Myb-like" evidence="7">
    <location>
        <begin position="91"/>
        <end position="144"/>
    </location>
</feature>